<dbReference type="EMBL" id="CM042018">
    <property type="protein sequence ID" value="KAI3827181.1"/>
    <property type="molecule type" value="Genomic_DNA"/>
</dbReference>
<comment type="caution">
    <text evidence="1">The sequence shown here is derived from an EMBL/GenBank/DDBJ whole genome shotgun (WGS) entry which is preliminary data.</text>
</comment>
<gene>
    <name evidence="1" type="ORF">L1987_01252</name>
</gene>
<evidence type="ECO:0000313" key="1">
    <source>
        <dbReference type="EMBL" id="KAI3827181.1"/>
    </source>
</evidence>
<keyword evidence="2" id="KW-1185">Reference proteome</keyword>
<protein>
    <submittedName>
        <fullName evidence="1">Uncharacterized protein</fullName>
    </submittedName>
</protein>
<proteinExistence type="predicted"/>
<reference evidence="1 2" key="2">
    <citation type="journal article" date="2022" name="Mol. Ecol. Resour.">
        <title>The genomes of chicory, endive, great burdock and yacon provide insights into Asteraceae paleo-polyploidization history and plant inulin production.</title>
        <authorList>
            <person name="Fan W."/>
            <person name="Wang S."/>
            <person name="Wang H."/>
            <person name="Wang A."/>
            <person name="Jiang F."/>
            <person name="Liu H."/>
            <person name="Zhao H."/>
            <person name="Xu D."/>
            <person name="Zhang Y."/>
        </authorList>
    </citation>
    <scope>NUCLEOTIDE SEQUENCE [LARGE SCALE GENOMIC DNA]</scope>
    <source>
        <strain evidence="2">cv. Yunnan</strain>
        <tissue evidence="1">Leaves</tissue>
    </source>
</reference>
<accession>A0ACB9K4H7</accession>
<dbReference type="Proteomes" id="UP001056120">
    <property type="component" value="Linkage Group LG01"/>
</dbReference>
<organism evidence="1 2">
    <name type="scientific">Smallanthus sonchifolius</name>
    <dbReference type="NCBI Taxonomy" id="185202"/>
    <lineage>
        <taxon>Eukaryota</taxon>
        <taxon>Viridiplantae</taxon>
        <taxon>Streptophyta</taxon>
        <taxon>Embryophyta</taxon>
        <taxon>Tracheophyta</taxon>
        <taxon>Spermatophyta</taxon>
        <taxon>Magnoliopsida</taxon>
        <taxon>eudicotyledons</taxon>
        <taxon>Gunneridae</taxon>
        <taxon>Pentapetalae</taxon>
        <taxon>asterids</taxon>
        <taxon>campanulids</taxon>
        <taxon>Asterales</taxon>
        <taxon>Asteraceae</taxon>
        <taxon>Asteroideae</taxon>
        <taxon>Heliantheae alliance</taxon>
        <taxon>Millerieae</taxon>
        <taxon>Smallanthus</taxon>
    </lineage>
</organism>
<evidence type="ECO:0000313" key="2">
    <source>
        <dbReference type="Proteomes" id="UP001056120"/>
    </source>
</evidence>
<reference evidence="2" key="1">
    <citation type="journal article" date="2022" name="Mol. Ecol. Resour.">
        <title>The genomes of chicory, endive, great burdock and yacon provide insights into Asteraceae palaeo-polyploidization history and plant inulin production.</title>
        <authorList>
            <person name="Fan W."/>
            <person name="Wang S."/>
            <person name="Wang H."/>
            <person name="Wang A."/>
            <person name="Jiang F."/>
            <person name="Liu H."/>
            <person name="Zhao H."/>
            <person name="Xu D."/>
            <person name="Zhang Y."/>
        </authorList>
    </citation>
    <scope>NUCLEOTIDE SEQUENCE [LARGE SCALE GENOMIC DNA]</scope>
    <source>
        <strain evidence="2">cv. Yunnan</strain>
    </source>
</reference>
<name>A0ACB9K4H7_9ASTR</name>
<sequence length="69" mass="8098">MEGPACDGVGCKYCDLYSDVYEDADNRGLYKRLKLFESNHVYQLEIYMVRFWCFSRSVDNNTLHTTMKG</sequence>